<dbReference type="Proteomes" id="UP001148662">
    <property type="component" value="Unassembled WGS sequence"/>
</dbReference>
<accession>A0ACC1RRF6</accession>
<evidence type="ECO:0000313" key="2">
    <source>
        <dbReference type="Proteomes" id="UP001148662"/>
    </source>
</evidence>
<keyword evidence="2" id="KW-1185">Reference proteome</keyword>
<dbReference type="EMBL" id="JANHOG010002303">
    <property type="protein sequence ID" value="KAJ3524807.1"/>
    <property type="molecule type" value="Genomic_DNA"/>
</dbReference>
<sequence>MYTVTCVSYLAAIGIKSYPVFALAAHGTLGNLMMSWMSENGVIYLMERNIRKFNISSPLSAFHFASVLLRVRARDKALRALFKEHEQDFREKLADGSYVKWAMPSKSQSTAFSEPPLATVHETNELQSMHIS</sequence>
<evidence type="ECO:0000313" key="1">
    <source>
        <dbReference type="EMBL" id="KAJ3524807.1"/>
    </source>
</evidence>
<protein>
    <submittedName>
        <fullName evidence="1">Uncharacterized protein</fullName>
    </submittedName>
</protein>
<gene>
    <name evidence="1" type="ORF">NM688_g8499</name>
</gene>
<proteinExistence type="predicted"/>
<organism evidence="1 2">
    <name type="scientific">Phlebia brevispora</name>
    <dbReference type="NCBI Taxonomy" id="194682"/>
    <lineage>
        <taxon>Eukaryota</taxon>
        <taxon>Fungi</taxon>
        <taxon>Dikarya</taxon>
        <taxon>Basidiomycota</taxon>
        <taxon>Agaricomycotina</taxon>
        <taxon>Agaricomycetes</taxon>
        <taxon>Polyporales</taxon>
        <taxon>Meruliaceae</taxon>
        <taxon>Phlebia</taxon>
    </lineage>
</organism>
<comment type="caution">
    <text evidence="1">The sequence shown here is derived from an EMBL/GenBank/DDBJ whole genome shotgun (WGS) entry which is preliminary data.</text>
</comment>
<name>A0ACC1RRF6_9APHY</name>
<reference evidence="1" key="1">
    <citation type="submission" date="2022-07" db="EMBL/GenBank/DDBJ databases">
        <title>Genome Sequence of Phlebia brevispora.</title>
        <authorList>
            <person name="Buettner E."/>
        </authorList>
    </citation>
    <scope>NUCLEOTIDE SEQUENCE</scope>
    <source>
        <strain evidence="1">MPL23</strain>
    </source>
</reference>